<evidence type="ECO:0000313" key="5">
    <source>
        <dbReference type="Proteomes" id="UP000260812"/>
    </source>
</evidence>
<dbReference type="InterPro" id="IPR006103">
    <property type="entry name" value="Glyco_hydro_2_cat"/>
</dbReference>
<evidence type="ECO:0000256" key="1">
    <source>
        <dbReference type="ARBA" id="ARBA00007401"/>
    </source>
</evidence>
<dbReference type="GO" id="GO:0004553">
    <property type="term" value="F:hydrolase activity, hydrolyzing O-glycosyl compounds"/>
    <property type="evidence" value="ECO:0007669"/>
    <property type="project" value="InterPro"/>
</dbReference>
<dbReference type="GO" id="GO:0005975">
    <property type="term" value="P:carbohydrate metabolic process"/>
    <property type="evidence" value="ECO:0007669"/>
    <property type="project" value="InterPro"/>
</dbReference>
<protein>
    <submittedName>
        <fullName evidence="4">Beta-galactosidase</fullName>
    </submittedName>
</protein>
<evidence type="ECO:0000259" key="2">
    <source>
        <dbReference type="Pfam" id="PF02836"/>
    </source>
</evidence>
<dbReference type="AlphaFoldDB" id="A0A3E3I627"/>
<dbReference type="SUPFAM" id="SSF51445">
    <property type="entry name" value="(Trans)glycosidases"/>
    <property type="match status" value="1"/>
</dbReference>
<organism evidence="4 5">
    <name type="scientific">Eisenbergiella massiliensis</name>
    <dbReference type="NCBI Taxonomy" id="1720294"/>
    <lineage>
        <taxon>Bacteria</taxon>
        <taxon>Bacillati</taxon>
        <taxon>Bacillota</taxon>
        <taxon>Clostridia</taxon>
        <taxon>Lachnospirales</taxon>
        <taxon>Lachnospiraceae</taxon>
        <taxon>Eisenbergiella</taxon>
    </lineage>
</organism>
<dbReference type="InterPro" id="IPR017853">
    <property type="entry name" value="GH"/>
</dbReference>
<dbReference type="Pfam" id="PF02836">
    <property type="entry name" value="Glyco_hydro_2_C"/>
    <property type="match status" value="1"/>
</dbReference>
<dbReference type="EMBL" id="QVLV01000006">
    <property type="protein sequence ID" value="RGE61093.1"/>
    <property type="molecule type" value="Genomic_DNA"/>
</dbReference>
<dbReference type="Gene3D" id="2.60.120.260">
    <property type="entry name" value="Galactose-binding domain-like"/>
    <property type="match status" value="1"/>
</dbReference>
<dbReference type="Gene3D" id="3.20.20.80">
    <property type="entry name" value="Glycosidases"/>
    <property type="match status" value="1"/>
</dbReference>
<dbReference type="PANTHER" id="PTHR42732:SF3">
    <property type="entry name" value="HYDROLASE"/>
    <property type="match status" value="1"/>
</dbReference>
<feature type="domain" description="Glycosyl hydrolases family 2 sugar binding" evidence="3">
    <location>
        <begin position="75"/>
        <end position="179"/>
    </location>
</feature>
<dbReference type="InterPro" id="IPR051913">
    <property type="entry name" value="GH2_Domain-Containing"/>
</dbReference>
<proteinExistence type="inferred from homology"/>
<comment type="similarity">
    <text evidence="1">Belongs to the glycosyl hydrolase 2 family.</text>
</comment>
<accession>A0A3E3I627</accession>
<dbReference type="InterPro" id="IPR036156">
    <property type="entry name" value="Beta-gal/glucu_dom_sf"/>
</dbReference>
<gene>
    <name evidence="4" type="ORF">DXC51_11200</name>
</gene>
<dbReference type="InterPro" id="IPR006104">
    <property type="entry name" value="Glyco_hydro_2_N"/>
</dbReference>
<keyword evidence="5" id="KW-1185">Reference proteome</keyword>
<dbReference type="SUPFAM" id="SSF49303">
    <property type="entry name" value="beta-Galactosidase/glucuronidase domain"/>
    <property type="match status" value="1"/>
</dbReference>
<name>A0A3E3I627_9FIRM</name>
<dbReference type="SUPFAM" id="SSF49785">
    <property type="entry name" value="Galactose-binding domain-like"/>
    <property type="match status" value="1"/>
</dbReference>
<feature type="domain" description="Glycoside hydrolase family 2 catalytic" evidence="2">
    <location>
        <begin position="312"/>
        <end position="567"/>
    </location>
</feature>
<evidence type="ECO:0000313" key="4">
    <source>
        <dbReference type="EMBL" id="RGE61093.1"/>
    </source>
</evidence>
<dbReference type="Pfam" id="PF02837">
    <property type="entry name" value="Glyco_hydro_2_N"/>
    <property type="match status" value="1"/>
</dbReference>
<evidence type="ECO:0000259" key="3">
    <source>
        <dbReference type="Pfam" id="PF02837"/>
    </source>
</evidence>
<dbReference type="Proteomes" id="UP000260812">
    <property type="component" value="Unassembled WGS sequence"/>
</dbReference>
<reference evidence="4" key="1">
    <citation type="submission" date="2018-08" db="EMBL/GenBank/DDBJ databases">
        <title>A genome reference for cultivated species of the human gut microbiota.</title>
        <authorList>
            <person name="Zou Y."/>
            <person name="Xue W."/>
            <person name="Luo G."/>
        </authorList>
    </citation>
    <scope>NUCLEOTIDE SEQUENCE [LARGE SCALE GENOMIC DNA]</scope>
    <source>
        <strain evidence="4">TF05-5AC</strain>
    </source>
</reference>
<comment type="caution">
    <text evidence="4">The sequence shown here is derived from an EMBL/GenBank/DDBJ whole genome shotgun (WGS) entry which is preliminary data.</text>
</comment>
<dbReference type="PANTHER" id="PTHR42732">
    <property type="entry name" value="BETA-GALACTOSIDASE"/>
    <property type="match status" value="1"/>
</dbReference>
<sequence>MEEIMGNIPRPEHPFPQFVREDWVNLNGTWDFELDLNNSGLERGFGKRTDFKDKILVPFCPESELSGVGYTDFIAAVWYHRTVTISAEQLQGKVYLHFGAVDYDCRVFVNGTEAGRHKGGYVSFALEISALLKEGENHLVVCAQDDTRSPMQPIGKQSDRFYSHDCSYTRTTGIWQTVWMEFTPAAHICSVQYYPNVAEGSVTIKAVVEGEGIFSAAASYEGTACGSASARTDSGNVIVTIPLSEIHLWEAGAGRLYDLQLSFGDDKVSSYFGLREVKLDGYRFLINGKSVFQRLILDQGFYPDGIYTAPSDEALVNDIRLSMAAGFNGARLHQKVFEPRFLYHCDRLGYLAWGEMANWGFDHSSYSGYEAFIPEWIQSIERDFNHPAIVGWCPFNETWDFEGRRQIDSLLALTWKITKQYDTTRPCIDTSGNYHVVTDIFDVHDYEQDPEAFAATYEPFKNGTGVFHDRLGDRQQYKEGQAMFVSEYGGIKWAPGSTDEKAWGYGNGPRTEEEYISRYKGLTDALLDNPRMFGFCYTQLTDVEQEQNGIYYYDRTPKIDVNIFKEINSRKAAIED</sequence>
<dbReference type="InterPro" id="IPR008979">
    <property type="entry name" value="Galactose-bd-like_sf"/>
</dbReference>